<evidence type="ECO:0000313" key="3">
    <source>
        <dbReference type="Proteomes" id="UP000521943"/>
    </source>
</evidence>
<keyword evidence="3" id="KW-1185">Reference proteome</keyword>
<name>A0A8H6MES3_9AGAR</name>
<feature type="region of interest" description="Disordered" evidence="1">
    <location>
        <begin position="128"/>
        <end position="203"/>
    </location>
</feature>
<dbReference type="AlphaFoldDB" id="A0A8H6MES3"/>
<feature type="region of interest" description="Disordered" evidence="1">
    <location>
        <begin position="351"/>
        <end position="379"/>
    </location>
</feature>
<protein>
    <submittedName>
        <fullName evidence="2">Uncharacterized protein</fullName>
    </submittedName>
</protein>
<feature type="compositionally biased region" description="Basic and acidic residues" evidence="1">
    <location>
        <begin position="160"/>
        <end position="183"/>
    </location>
</feature>
<reference evidence="2 3" key="1">
    <citation type="submission" date="2020-07" db="EMBL/GenBank/DDBJ databases">
        <title>Comparative genomics of pyrophilous fungi reveals a link between fire events and developmental genes.</title>
        <authorList>
            <consortium name="DOE Joint Genome Institute"/>
            <person name="Steindorff A.S."/>
            <person name="Carver A."/>
            <person name="Calhoun S."/>
            <person name="Stillman K."/>
            <person name="Liu H."/>
            <person name="Lipzen A."/>
            <person name="Pangilinan J."/>
            <person name="Labutti K."/>
            <person name="Bruns T.D."/>
            <person name="Grigoriev I.V."/>
        </authorList>
    </citation>
    <scope>NUCLEOTIDE SEQUENCE [LARGE SCALE GENOMIC DNA]</scope>
    <source>
        <strain evidence="2 3">CBS 144469</strain>
    </source>
</reference>
<dbReference type="EMBL" id="JACGCI010000007">
    <property type="protein sequence ID" value="KAF6762411.1"/>
    <property type="molecule type" value="Genomic_DNA"/>
</dbReference>
<proteinExistence type="predicted"/>
<dbReference type="Proteomes" id="UP000521943">
    <property type="component" value="Unassembled WGS sequence"/>
</dbReference>
<sequence>MGILAYTGACSLHKSDTLAAGPYDIYFNEYWGKAADRCEVIIYWSKEGVNGSAFARPPPTGLSEHGELTCTSGLDPLRGTSLEVIEQDPLRGTSLEVIELDPRWGTSLEVKELDPRWGTSLEAKELDPIRGTSLESSAQRRVELSSKSLKPASKSKGKSWKPESTSESKSRKPDSTSESEARRPGSTPTSESNEPEGAVGKQELESRVDELEGEAHEKALVGMGTHDERVLNAKVDELVLPKGFNGRPLVGAADERELEASANELVSDATVNELALQGINDSTVTEKAGGSGDAYLDCRPADGILVWGAGIHLMRARDRDCTGGCNGSISVQICGHGGLWYENKKAFSMTPHARPQRAWPPASNGSPPRQRGKRMESGRERFDSMFEKLSGLVLRGRFRCEDDGLRRW</sequence>
<comment type="caution">
    <text evidence="2">The sequence shown here is derived from an EMBL/GenBank/DDBJ whole genome shotgun (WGS) entry which is preliminary data.</text>
</comment>
<evidence type="ECO:0000313" key="2">
    <source>
        <dbReference type="EMBL" id="KAF6762411.1"/>
    </source>
</evidence>
<organism evidence="2 3">
    <name type="scientific">Ephemerocybe angulata</name>
    <dbReference type="NCBI Taxonomy" id="980116"/>
    <lineage>
        <taxon>Eukaryota</taxon>
        <taxon>Fungi</taxon>
        <taxon>Dikarya</taxon>
        <taxon>Basidiomycota</taxon>
        <taxon>Agaricomycotina</taxon>
        <taxon>Agaricomycetes</taxon>
        <taxon>Agaricomycetidae</taxon>
        <taxon>Agaricales</taxon>
        <taxon>Agaricineae</taxon>
        <taxon>Psathyrellaceae</taxon>
        <taxon>Ephemerocybe</taxon>
    </lineage>
</organism>
<gene>
    <name evidence="2" type="ORF">DFP72DRAFT_841563</name>
</gene>
<accession>A0A8H6MES3</accession>
<evidence type="ECO:0000256" key="1">
    <source>
        <dbReference type="SAM" id="MobiDB-lite"/>
    </source>
</evidence>